<comment type="caution">
    <text evidence="1">The sequence shown here is derived from an EMBL/GenBank/DDBJ whole genome shotgun (WGS) entry which is preliminary data.</text>
</comment>
<dbReference type="RefSeq" id="WP_343129595.1">
    <property type="nucleotide sequence ID" value="NZ_JBCITK010000001.1"/>
</dbReference>
<sequence length="449" mass="51566">MKEQVPKSMTNWIEEIKKHFASDEKAQELFSRCFINTYDTTIRKQKDGSTFVITGDIPAMWLRDSSAQVRPYLLLAEQDSHIADLIEGLILKQCMYINHDPYANAFNEEHNGNRYHEDRTDMTPLIWERKYEVDSLCYPIQLAYLFWKSTGRTTHINKEFLEAIQKILSVWKTEQHHQEKSPYYFERDNCPAQDTLSHQGKGTPIAYTGMTWSGFRPSDDACTYGYLIPSNMFAVVVLRQLHELAKEVLKDERLAAEAIELANEIDQGIQTHGTVHHPTYGTIYAYEVDGLGHVNLMDDANVPSLLSIPYLGYCPFDDPIYLNTRAFILSKENPYYFEGTAAKGIGSPHTPDQYIWHISLAIQGMTTTDQREKDYILSLFKTTDANEGLMHEGFDVNNPEKFTRPWFAWANSMYSEFLLSYCGYAVKGSPLQRSLKSEMNGGSLNESRN</sequence>
<evidence type="ECO:0000313" key="1">
    <source>
        <dbReference type="EMBL" id="MEN0642472.1"/>
    </source>
</evidence>
<dbReference type="InterPro" id="IPR012341">
    <property type="entry name" value="6hp_glycosidase-like_sf"/>
</dbReference>
<dbReference type="SUPFAM" id="SSF48208">
    <property type="entry name" value="Six-hairpin glycosidases"/>
    <property type="match status" value="1"/>
</dbReference>
<keyword evidence="1" id="KW-0378">Hydrolase</keyword>
<dbReference type="Pfam" id="PF06824">
    <property type="entry name" value="Glyco_hydro_125"/>
    <property type="match status" value="1"/>
</dbReference>
<dbReference type="SMART" id="SM01149">
    <property type="entry name" value="DUF1237"/>
    <property type="match status" value="1"/>
</dbReference>
<dbReference type="PANTHER" id="PTHR31047:SF0">
    <property type="entry name" value="MEIOTICALLY UP-REGULATED GENE 157 PROTEIN"/>
    <property type="match status" value="1"/>
</dbReference>
<accession>A0ABU9VF08</accession>
<dbReference type="PANTHER" id="PTHR31047">
    <property type="entry name" value="MEIOTICALLY UP-REGULATED GENE 157 PROTEIN"/>
    <property type="match status" value="1"/>
</dbReference>
<dbReference type="GO" id="GO:0016787">
    <property type="term" value="F:hydrolase activity"/>
    <property type="evidence" value="ECO:0007669"/>
    <property type="project" value="UniProtKB-KW"/>
</dbReference>
<dbReference type="EMBL" id="JBCITK010000001">
    <property type="protein sequence ID" value="MEN0642472.1"/>
    <property type="molecule type" value="Genomic_DNA"/>
</dbReference>
<dbReference type="Proteomes" id="UP001418796">
    <property type="component" value="Unassembled WGS sequence"/>
</dbReference>
<protein>
    <submittedName>
        <fullName evidence="1">Glycoside hydrolase family 125 protein</fullName>
    </submittedName>
</protein>
<reference evidence="1 2" key="1">
    <citation type="submission" date="2024-03" db="EMBL/GenBank/DDBJ databases">
        <title>Bacilli Hybrid Assemblies.</title>
        <authorList>
            <person name="Kovac J."/>
        </authorList>
    </citation>
    <scope>NUCLEOTIDE SEQUENCE [LARGE SCALE GENOMIC DNA]</scope>
    <source>
        <strain evidence="1 2">FSL R7-0666</strain>
    </source>
</reference>
<dbReference type="PIRSF" id="PIRSF028846">
    <property type="entry name" value="UCP028846"/>
    <property type="match status" value="1"/>
</dbReference>
<dbReference type="InterPro" id="IPR008928">
    <property type="entry name" value="6-hairpin_glycosidase_sf"/>
</dbReference>
<gene>
    <name evidence="1" type="ORF">MKY91_04745</name>
</gene>
<organism evidence="1 2">
    <name type="scientific">Alkalicoccobacillus gibsonii</name>
    <dbReference type="NCBI Taxonomy" id="79881"/>
    <lineage>
        <taxon>Bacteria</taxon>
        <taxon>Bacillati</taxon>
        <taxon>Bacillota</taxon>
        <taxon>Bacilli</taxon>
        <taxon>Bacillales</taxon>
        <taxon>Bacillaceae</taxon>
        <taxon>Alkalicoccobacillus</taxon>
    </lineage>
</organism>
<name>A0ABU9VF08_9BACI</name>
<proteinExistence type="predicted"/>
<keyword evidence="2" id="KW-1185">Reference proteome</keyword>
<dbReference type="Gene3D" id="1.50.10.10">
    <property type="match status" value="1"/>
</dbReference>
<dbReference type="InterPro" id="IPR008313">
    <property type="entry name" value="GH125"/>
</dbReference>
<evidence type="ECO:0000313" key="2">
    <source>
        <dbReference type="Proteomes" id="UP001418796"/>
    </source>
</evidence>